<accession>A0A8J2JNZ2</accession>
<comment type="caution">
    <text evidence="1">The sequence shown here is derived from an EMBL/GenBank/DDBJ whole genome shotgun (WGS) entry which is preliminary data.</text>
</comment>
<sequence>MNQSEMKNLQKLKRDYYQELPSVKLRTKLPPHQKLDPADKAGNSILKYHTGNLTWTKSLRVPAIFSQDPGRYAVSQVIRLYSPPRI</sequence>
<keyword evidence="2" id="KW-1185">Reference proteome</keyword>
<reference evidence="1" key="1">
    <citation type="submission" date="2021-06" db="EMBL/GenBank/DDBJ databases">
        <authorList>
            <person name="Hodson N. C."/>
            <person name="Mongue J. A."/>
            <person name="Jaron S. K."/>
        </authorList>
    </citation>
    <scope>NUCLEOTIDE SEQUENCE</scope>
</reference>
<proteinExistence type="predicted"/>
<gene>
    <name evidence="1" type="ORF">AFUS01_LOCUS12424</name>
</gene>
<name>A0A8J2JNZ2_9HEXA</name>
<organism evidence="1 2">
    <name type="scientific">Allacma fusca</name>
    <dbReference type="NCBI Taxonomy" id="39272"/>
    <lineage>
        <taxon>Eukaryota</taxon>
        <taxon>Metazoa</taxon>
        <taxon>Ecdysozoa</taxon>
        <taxon>Arthropoda</taxon>
        <taxon>Hexapoda</taxon>
        <taxon>Collembola</taxon>
        <taxon>Symphypleona</taxon>
        <taxon>Sminthuridae</taxon>
        <taxon>Allacma</taxon>
    </lineage>
</organism>
<evidence type="ECO:0000313" key="2">
    <source>
        <dbReference type="Proteomes" id="UP000708208"/>
    </source>
</evidence>
<evidence type="ECO:0000313" key="1">
    <source>
        <dbReference type="EMBL" id="CAG7723329.1"/>
    </source>
</evidence>
<dbReference type="Proteomes" id="UP000708208">
    <property type="component" value="Unassembled WGS sequence"/>
</dbReference>
<protein>
    <submittedName>
        <fullName evidence="1">Uncharacterized protein</fullName>
    </submittedName>
</protein>
<dbReference type="AlphaFoldDB" id="A0A8J2JNZ2"/>
<dbReference type="EMBL" id="CAJVCH010097996">
    <property type="protein sequence ID" value="CAG7723329.1"/>
    <property type="molecule type" value="Genomic_DNA"/>
</dbReference>